<evidence type="ECO:0000256" key="2">
    <source>
        <dbReference type="SAM" id="Phobius"/>
    </source>
</evidence>
<name>A0A1M7YSB0_9VIBR</name>
<organism evidence="3 4">
    <name type="scientific">Vibrio quintilis</name>
    <dbReference type="NCBI Taxonomy" id="1117707"/>
    <lineage>
        <taxon>Bacteria</taxon>
        <taxon>Pseudomonadati</taxon>
        <taxon>Pseudomonadota</taxon>
        <taxon>Gammaproteobacteria</taxon>
        <taxon>Vibrionales</taxon>
        <taxon>Vibrionaceae</taxon>
        <taxon>Vibrio</taxon>
    </lineage>
</organism>
<keyword evidence="2" id="KW-0812">Transmembrane</keyword>
<feature type="region of interest" description="Disordered" evidence="1">
    <location>
        <begin position="1"/>
        <end position="62"/>
    </location>
</feature>
<accession>A0A1M7YSB0</accession>
<feature type="region of interest" description="Disordered" evidence="1">
    <location>
        <begin position="87"/>
        <end position="120"/>
    </location>
</feature>
<dbReference type="Pfam" id="PF16937">
    <property type="entry name" value="T3SS_HrpK1"/>
    <property type="match status" value="1"/>
</dbReference>
<dbReference type="Proteomes" id="UP000184600">
    <property type="component" value="Unassembled WGS sequence"/>
</dbReference>
<evidence type="ECO:0008006" key="5">
    <source>
        <dbReference type="Google" id="ProtNLM"/>
    </source>
</evidence>
<evidence type="ECO:0000256" key="1">
    <source>
        <dbReference type="SAM" id="MobiDB-lite"/>
    </source>
</evidence>
<dbReference type="InterPro" id="IPR031613">
    <property type="entry name" value="HrpK"/>
</dbReference>
<evidence type="ECO:0000313" key="4">
    <source>
        <dbReference type="Proteomes" id="UP000184600"/>
    </source>
</evidence>
<gene>
    <name evidence="3" type="ORF">VQ7734_01238</name>
</gene>
<dbReference type="AlphaFoldDB" id="A0A1M7YSB0"/>
<proteinExistence type="predicted"/>
<feature type="transmembrane region" description="Helical" evidence="2">
    <location>
        <begin position="717"/>
        <end position="738"/>
    </location>
</feature>
<keyword evidence="2" id="KW-1133">Transmembrane helix</keyword>
<dbReference type="EMBL" id="FRFG01000015">
    <property type="protein sequence ID" value="SHO55502.1"/>
    <property type="molecule type" value="Genomic_DNA"/>
</dbReference>
<evidence type="ECO:0000313" key="3">
    <source>
        <dbReference type="EMBL" id="SHO55502.1"/>
    </source>
</evidence>
<dbReference type="OrthoDB" id="9035138at2"/>
<keyword evidence="4" id="KW-1185">Reference proteome</keyword>
<keyword evidence="2" id="KW-0472">Membrane</keyword>
<protein>
    <recommendedName>
        <fullName evidence="5">Type III effector HrpK</fullName>
    </recommendedName>
</protein>
<sequence length="768" mass="82087">MRIGDNRLQIQNTLSDEKMQNSEEQSVSLHKQAGVPGKGVDFNSPPKPSAGLSGSANSGDGVPGQAQYAGNLSLLFRLVATILSPGKKAGKQEIRQEMPLQGLSHTRSTKRSGHAGVVSAPSVSAAKPVAPIRHTDAATLAAIDNSEFSCAEALKKWDRMVEHLPPEQRADAAKALNRPYAAAKLALEGGAAGEQAMTYIKANPALFRAIETRAGSGDDRHVKADGLMSEKDLKVFAGTMEDRAREAGEMLDKFHEKHPDADARSLYMARSAAVMYANDPIVRAASEAKACGADRQQDVKYTNRGDLQALADPANNPDLSLLLTEGANLWGQPGMYNTLEDMGLRGKDVARHGGDGLVAGNDFASFIEHVGPASGAEFADFIAYTAMQNSTASVDISQLNEDIFQHPEQYSGASKAAVMMKLQKMLGYVQAGREIRDTDETEKDLKDKIAQLQSDKDVQTYLEKSLPENKRQIIYASSELFHTVMEHMQQDVLSGRSLGKALHQSSENSQPALAVTQALENAHDELQFYQDLTGHKIEVSDLIATRPDLAAKIRRSSDEVMNGDLLTRMAKDKDFSPEKATDAYWTTVAFMDDALSKSAGGGIGLPDGQVVSQALAAAGVDASHTGVVDNRMLKALMAQHNDGLSTDFQQSGTHNHELLDKLKDKALKKGTKFLAKQGTKFAVKLGAQLAGRVAGALAGEAAGMALAGTIGAAAGPVGMIAGAAVSVGFGIAEVVNYFKGAAKKRRERRDFDHTVSPALEQFGIKKPD</sequence>
<dbReference type="RefSeq" id="WP_073580561.1">
    <property type="nucleotide sequence ID" value="NZ_AP024897.1"/>
</dbReference>
<reference evidence="4" key="1">
    <citation type="submission" date="2016-12" db="EMBL/GenBank/DDBJ databases">
        <authorList>
            <person name="Rodrigo-Torres L."/>
            <person name="Arahal R.D."/>
            <person name="Lucena T."/>
        </authorList>
    </citation>
    <scope>NUCLEOTIDE SEQUENCE [LARGE SCALE GENOMIC DNA]</scope>
</reference>